<proteinExistence type="inferred from homology"/>
<protein>
    <recommendedName>
        <fullName evidence="6">AP-3 complex subunit beta</fullName>
    </recommendedName>
</protein>
<dbReference type="OrthoDB" id="302453at2759"/>
<dbReference type="GO" id="GO:0030123">
    <property type="term" value="C:AP-3 adaptor complex"/>
    <property type="evidence" value="ECO:0007669"/>
    <property type="project" value="UniProtKB-UniRule"/>
</dbReference>
<reference evidence="11" key="3">
    <citation type="submission" date="2020-10" db="UniProtKB">
        <authorList>
            <consortium name="WormBaseParasite"/>
        </authorList>
    </citation>
    <scope>IDENTIFICATION</scope>
</reference>
<evidence type="ECO:0000256" key="2">
    <source>
        <dbReference type="ARBA" id="ARBA00006613"/>
    </source>
</evidence>
<feature type="compositionally biased region" description="Polar residues" evidence="7">
    <location>
        <begin position="709"/>
        <end position="722"/>
    </location>
</feature>
<feature type="compositionally biased region" description="Basic and acidic residues" evidence="7">
    <location>
        <begin position="788"/>
        <end position="798"/>
    </location>
</feature>
<feature type="compositionally biased region" description="Acidic residues" evidence="7">
    <location>
        <begin position="301"/>
        <end position="313"/>
    </location>
</feature>
<dbReference type="GO" id="GO:0012505">
    <property type="term" value="C:endomembrane system"/>
    <property type="evidence" value="ECO:0007669"/>
    <property type="project" value="UniProtKB-SubCell"/>
</dbReference>
<feature type="region of interest" description="Disordered" evidence="7">
    <location>
        <begin position="280"/>
        <end position="326"/>
    </location>
</feature>
<accession>A0A068WWW5</accession>
<dbReference type="GO" id="GO:0016192">
    <property type="term" value="P:vesicle-mediated transport"/>
    <property type="evidence" value="ECO:0007669"/>
    <property type="project" value="InterPro"/>
</dbReference>
<keyword evidence="5 6" id="KW-0472">Membrane</keyword>
<evidence type="ECO:0000256" key="1">
    <source>
        <dbReference type="ARBA" id="ARBA00004308"/>
    </source>
</evidence>
<feature type="compositionally biased region" description="Acidic residues" evidence="7">
    <location>
        <begin position="728"/>
        <end position="761"/>
    </location>
</feature>
<feature type="domain" description="AP-3 complex subunit beta C-terminal" evidence="8">
    <location>
        <begin position="821"/>
        <end position="994"/>
    </location>
</feature>
<feature type="region of interest" description="Disordered" evidence="7">
    <location>
        <begin position="709"/>
        <end position="812"/>
    </location>
</feature>
<evidence type="ECO:0000313" key="11">
    <source>
        <dbReference type="WBParaSite" id="EgrG_000341200"/>
    </source>
</evidence>
<dbReference type="Gene3D" id="1.25.10.10">
    <property type="entry name" value="Leucine-rich Repeat Variant"/>
    <property type="match status" value="1"/>
</dbReference>
<gene>
    <name evidence="9" type="ORF">EgrG_000341200</name>
</gene>
<comment type="subcellular location">
    <subcellularLocation>
        <location evidence="1">Endomembrane system</location>
    </subcellularLocation>
</comment>
<evidence type="ECO:0000256" key="5">
    <source>
        <dbReference type="ARBA" id="ARBA00023136"/>
    </source>
</evidence>
<comment type="similarity">
    <text evidence="2 6">Belongs to the adaptor complexes large subunit family.</text>
</comment>
<dbReference type="Pfam" id="PF14796">
    <property type="entry name" value="AP3B1_C"/>
    <property type="match status" value="1"/>
</dbReference>
<evidence type="ECO:0000256" key="6">
    <source>
        <dbReference type="PIRNR" id="PIRNR037096"/>
    </source>
</evidence>
<evidence type="ECO:0000256" key="4">
    <source>
        <dbReference type="ARBA" id="ARBA00022927"/>
    </source>
</evidence>
<sequence length="1176" mass="129528">MQTSEFLADSNGFQTPGMPSLSSDFEVGLDPASSMIFCSDCQKNEDIKKMLDSNKDNLKLTAMRRVIAMVARGKECSDLFPAVVKNVVSKDPEVKKLVYAYLTRYAEEQQDLALLSVSTFQRSLKDANQLVRASALRVLSSIRISVIAPILMLAVRDGAVDLSPYVRKTVAHAIPKLYSLDPEEKEPLVEVISKLFEDNSTIVVGSAVQAFEDVCPERLDLVHKHYRKLCNLLMDVDEWGQIAIINMLTRYARAQFPNPKTCLESAAAVSMSRGDATLNIFHSKSAPPGEDRACVGSLREGEDDDDDYDDNDIDGSGSERSKKKRSGCSIDPAVEAMLRADYHLLITASRLLLFSHNAAVVIAVAQLFYHCAPKEEMGAVVRALMRILRSTKEIEHVVLSNVASMSLLHPNLFEPHLRIFFVFNSDPIQVKLLKLEILTNLINTSTSSIILREFQAYVDSSDEGLVLATVQCIGRCASMVPQIAETCLTGLLRLISRRNENLVAESVVVMRKLLQMQTTDHKDVIVHIAQMVEEITVPSARASILWLLGEYGYRVPKIAPDVLRKMAKSFPKEHVAVKLQILNLAAKLCIVNAKQTLLIAQYVFTLAKYDQNYDVRDRSRVFRTLIFPKSTDSAKPELSYLARNVKKILLAAKPAPVLRSTYADRPTFRLGSMSQLLGRGMAKYKELPEWPLVPPDPTTRCVNVAPLQSHTGASSDHSGQSLSISQQETEDEESIEDDEEEGVSGSEEAEAEDDENEESESDYAIKGKNGHDSDTFPTESNSESDPLPLKKIESRESLSTESSLESDEDEGNAAVIQRTKKESAPVLLLDFDSLSMPMVGSARGNWPSLGHPLIPNVVTPSSQTCPPTDAMLPGEVTIELSIPSHELSSPAWFFVTPAYAEPLLVEARFARTVSVFGPLQTNVELRLTNRSIAPPHRLHRLRLDTSDATAIVFSSPRPAGNLAHIVQLFTEVESLEVGASTSVFMGVDFCNSTQPLRFCLRYQFNSDEREQERNCDKRQALDQVLNLEIKPPVGELFQPLDINVREFVSKQSALRGMHDTTKLLTCPTEDVDLVQLAKRLLQRANLGLIGAFSKTTVDDSGADFFAATDASITTTRILRLAGVTVSGGEGETTCCLVEVTLPSVPSSSGALRVHTEAITLGPQLADELAGCLCSLD</sequence>
<name>A0A068WWW5_ECHGR</name>
<dbReference type="InterPro" id="IPR016024">
    <property type="entry name" value="ARM-type_fold"/>
</dbReference>
<dbReference type="InterPro" id="IPR029390">
    <property type="entry name" value="AP3B_C"/>
</dbReference>
<dbReference type="SUPFAM" id="SSF48371">
    <property type="entry name" value="ARM repeat"/>
    <property type="match status" value="1"/>
</dbReference>
<dbReference type="Pfam" id="PF01602">
    <property type="entry name" value="Adaptin_N"/>
    <property type="match status" value="1"/>
</dbReference>
<evidence type="ECO:0000256" key="3">
    <source>
        <dbReference type="ARBA" id="ARBA00022448"/>
    </source>
</evidence>
<dbReference type="InterPro" id="IPR002553">
    <property type="entry name" value="Clathrin/coatomer_adapt-like_N"/>
</dbReference>
<dbReference type="EMBL" id="LK028586">
    <property type="protein sequence ID" value="CDS22201.1"/>
    <property type="molecule type" value="Genomic_DNA"/>
</dbReference>
<reference evidence="9 10" key="1">
    <citation type="journal article" date="2013" name="Nature">
        <title>The genomes of four tapeworm species reveal adaptations to parasitism.</title>
        <authorList>
            <person name="Tsai I.J."/>
            <person name="Zarowiecki M."/>
            <person name="Holroyd N."/>
            <person name="Garciarrubio A."/>
            <person name="Sanchez-Flores A."/>
            <person name="Brooks K.L."/>
            <person name="Tracey A."/>
            <person name="Bobes R.J."/>
            <person name="Fragoso G."/>
            <person name="Sciutto E."/>
            <person name="Aslett M."/>
            <person name="Beasley H."/>
            <person name="Bennett H.M."/>
            <person name="Cai J."/>
            <person name="Camicia F."/>
            <person name="Clark R."/>
            <person name="Cucher M."/>
            <person name="De Silva N."/>
            <person name="Day T.A."/>
            <person name="Deplazes P."/>
            <person name="Estrada K."/>
            <person name="Fernandez C."/>
            <person name="Holland P.W."/>
            <person name="Hou J."/>
            <person name="Hu S."/>
            <person name="Huckvale T."/>
            <person name="Hung S.S."/>
            <person name="Kamenetzky L."/>
            <person name="Keane J.A."/>
            <person name="Kiss F."/>
            <person name="Koziol U."/>
            <person name="Lambert O."/>
            <person name="Liu K."/>
            <person name="Luo X."/>
            <person name="Luo Y."/>
            <person name="Macchiaroli N."/>
            <person name="Nichol S."/>
            <person name="Paps J."/>
            <person name="Parkinson J."/>
            <person name="Pouchkina-Stantcheva N."/>
            <person name="Riddiford N."/>
            <person name="Rosenzvit M."/>
            <person name="Salinas G."/>
            <person name="Wasmuth J.D."/>
            <person name="Zamanian M."/>
            <person name="Zheng Y."/>
            <person name="Cai X."/>
            <person name="Soberon X."/>
            <person name="Olson P.D."/>
            <person name="Laclette J.P."/>
            <person name="Brehm K."/>
            <person name="Berriman M."/>
            <person name="Garciarrubio A."/>
            <person name="Bobes R.J."/>
            <person name="Fragoso G."/>
            <person name="Sanchez-Flores A."/>
            <person name="Estrada K."/>
            <person name="Cevallos M.A."/>
            <person name="Morett E."/>
            <person name="Gonzalez V."/>
            <person name="Portillo T."/>
            <person name="Ochoa-Leyva A."/>
            <person name="Jose M.V."/>
            <person name="Sciutto E."/>
            <person name="Landa A."/>
            <person name="Jimenez L."/>
            <person name="Valdes V."/>
            <person name="Carrero J.C."/>
            <person name="Larralde C."/>
            <person name="Morales-Montor J."/>
            <person name="Limon-Lason J."/>
            <person name="Soberon X."/>
            <person name="Laclette J.P."/>
        </authorList>
    </citation>
    <scope>NUCLEOTIDE SEQUENCE [LARGE SCALE GENOMIC DNA]</scope>
</reference>
<dbReference type="PIRSF" id="PIRSF037096">
    <property type="entry name" value="AP3_complex_beta"/>
    <property type="match status" value="1"/>
</dbReference>
<dbReference type="GO" id="GO:0006886">
    <property type="term" value="P:intracellular protein transport"/>
    <property type="evidence" value="ECO:0007669"/>
    <property type="project" value="InterPro"/>
</dbReference>
<organism evidence="9">
    <name type="scientific">Echinococcus granulosus</name>
    <name type="common">Hydatid tapeworm</name>
    <dbReference type="NCBI Taxonomy" id="6210"/>
    <lineage>
        <taxon>Eukaryota</taxon>
        <taxon>Metazoa</taxon>
        <taxon>Spiralia</taxon>
        <taxon>Lophotrochozoa</taxon>
        <taxon>Platyhelminthes</taxon>
        <taxon>Cestoda</taxon>
        <taxon>Eucestoda</taxon>
        <taxon>Cyclophyllidea</taxon>
        <taxon>Taeniidae</taxon>
        <taxon>Echinococcus</taxon>
        <taxon>Echinococcus granulosus group</taxon>
    </lineage>
</organism>
<dbReference type="WBParaSite" id="EgrG_000341200">
    <property type="protein sequence ID" value="EgrG_000341200"/>
    <property type="gene ID" value="EgrG_000341200"/>
</dbReference>
<evidence type="ECO:0000259" key="8">
    <source>
        <dbReference type="SMART" id="SM01355"/>
    </source>
</evidence>
<keyword evidence="3 6" id="KW-0813">Transport</keyword>
<dbReference type="InterPro" id="IPR026740">
    <property type="entry name" value="AP3_beta"/>
</dbReference>
<feature type="compositionally biased region" description="Polar residues" evidence="7">
    <location>
        <begin position="775"/>
        <end position="784"/>
    </location>
</feature>
<dbReference type="InterPro" id="IPR011989">
    <property type="entry name" value="ARM-like"/>
</dbReference>
<evidence type="ECO:0000256" key="7">
    <source>
        <dbReference type="SAM" id="MobiDB-lite"/>
    </source>
</evidence>
<dbReference type="Proteomes" id="UP000492820">
    <property type="component" value="Unassembled WGS sequence"/>
</dbReference>
<reference evidence="9" key="2">
    <citation type="submission" date="2014-06" db="EMBL/GenBank/DDBJ databases">
        <authorList>
            <person name="Aslett M."/>
        </authorList>
    </citation>
    <scope>NUCLEOTIDE SEQUENCE</scope>
</reference>
<dbReference type="SMART" id="SM01355">
    <property type="entry name" value="AP3B1_C"/>
    <property type="match status" value="1"/>
</dbReference>
<feature type="compositionally biased region" description="Basic and acidic residues" evidence="7">
    <location>
        <begin position="763"/>
        <end position="774"/>
    </location>
</feature>
<evidence type="ECO:0000313" key="10">
    <source>
        <dbReference type="Proteomes" id="UP000492820"/>
    </source>
</evidence>
<evidence type="ECO:0000313" key="9">
    <source>
        <dbReference type="EMBL" id="CDS22201.1"/>
    </source>
</evidence>
<dbReference type="AlphaFoldDB" id="A0A068WWW5"/>
<dbReference type="PANTHER" id="PTHR11134">
    <property type="entry name" value="ADAPTOR COMPLEX SUBUNIT BETA FAMILY MEMBER"/>
    <property type="match status" value="1"/>
</dbReference>
<keyword evidence="4 6" id="KW-0653">Protein transport</keyword>
<dbReference type="InterPro" id="IPR026739">
    <property type="entry name" value="AP_beta"/>
</dbReference>